<reference evidence="1 2" key="1">
    <citation type="submission" date="2021-06" db="EMBL/GenBank/DDBJ databases">
        <title>Caerostris extrusa draft genome.</title>
        <authorList>
            <person name="Kono N."/>
            <person name="Arakawa K."/>
        </authorList>
    </citation>
    <scope>NUCLEOTIDE SEQUENCE [LARGE SCALE GENOMIC DNA]</scope>
</reference>
<evidence type="ECO:0000313" key="2">
    <source>
        <dbReference type="Proteomes" id="UP001054945"/>
    </source>
</evidence>
<protein>
    <submittedName>
        <fullName evidence="1">Uncharacterized protein</fullName>
    </submittedName>
</protein>
<dbReference type="EMBL" id="BPLR01014961">
    <property type="protein sequence ID" value="GIY72553.1"/>
    <property type="molecule type" value="Genomic_DNA"/>
</dbReference>
<accession>A0AAV4VRB9</accession>
<evidence type="ECO:0000313" key="1">
    <source>
        <dbReference type="EMBL" id="GIY72553.1"/>
    </source>
</evidence>
<proteinExistence type="predicted"/>
<name>A0AAV4VRB9_CAEEX</name>
<organism evidence="1 2">
    <name type="scientific">Caerostris extrusa</name>
    <name type="common">Bark spider</name>
    <name type="synonym">Caerostris bankana</name>
    <dbReference type="NCBI Taxonomy" id="172846"/>
    <lineage>
        <taxon>Eukaryota</taxon>
        <taxon>Metazoa</taxon>
        <taxon>Ecdysozoa</taxon>
        <taxon>Arthropoda</taxon>
        <taxon>Chelicerata</taxon>
        <taxon>Arachnida</taxon>
        <taxon>Araneae</taxon>
        <taxon>Araneomorphae</taxon>
        <taxon>Entelegynae</taxon>
        <taxon>Araneoidea</taxon>
        <taxon>Araneidae</taxon>
        <taxon>Caerostris</taxon>
    </lineage>
</organism>
<dbReference type="AlphaFoldDB" id="A0AAV4VRB9"/>
<dbReference type="Proteomes" id="UP001054945">
    <property type="component" value="Unassembled WGS sequence"/>
</dbReference>
<keyword evidence="2" id="KW-1185">Reference proteome</keyword>
<comment type="caution">
    <text evidence="1">The sequence shown here is derived from an EMBL/GenBank/DDBJ whole genome shotgun (WGS) entry which is preliminary data.</text>
</comment>
<gene>
    <name evidence="1" type="ORF">CEXT_581341</name>
</gene>
<sequence length="112" mass="12189">MVSPSRDAGCNYSPDREKQLQNYVVSFRIILHCHRSCSTATATPANLNSRLSPQLICRANAQSDVNAACPTVKICRRGLHASRPNAMLVCAPAGDPGLMVSPLSRRRLQLQS</sequence>